<name>A0ACC0UXN9_9HYPO</name>
<dbReference type="EMBL" id="CM047945">
    <property type="protein sequence ID" value="KAI9898673.1"/>
    <property type="molecule type" value="Genomic_DNA"/>
</dbReference>
<evidence type="ECO:0000313" key="2">
    <source>
        <dbReference type="Proteomes" id="UP001163324"/>
    </source>
</evidence>
<keyword evidence="2" id="KW-1185">Reference proteome</keyword>
<accession>A0ACC0UXN9</accession>
<evidence type="ECO:0000313" key="1">
    <source>
        <dbReference type="EMBL" id="KAI9898673.1"/>
    </source>
</evidence>
<proteinExistence type="predicted"/>
<comment type="caution">
    <text evidence="1">The sequence shown here is derived from an EMBL/GenBank/DDBJ whole genome shotgun (WGS) entry which is preliminary data.</text>
</comment>
<organism evidence="1 2">
    <name type="scientific">Trichothecium roseum</name>
    <dbReference type="NCBI Taxonomy" id="47278"/>
    <lineage>
        <taxon>Eukaryota</taxon>
        <taxon>Fungi</taxon>
        <taxon>Dikarya</taxon>
        <taxon>Ascomycota</taxon>
        <taxon>Pezizomycotina</taxon>
        <taxon>Sordariomycetes</taxon>
        <taxon>Hypocreomycetidae</taxon>
        <taxon>Hypocreales</taxon>
        <taxon>Hypocreales incertae sedis</taxon>
        <taxon>Trichothecium</taxon>
    </lineage>
</organism>
<dbReference type="Proteomes" id="UP001163324">
    <property type="component" value="Chromosome 6"/>
</dbReference>
<gene>
    <name evidence="1" type="ORF">N3K66_007033</name>
</gene>
<reference evidence="1" key="1">
    <citation type="submission" date="2022-10" db="EMBL/GenBank/DDBJ databases">
        <title>Complete Genome of Trichothecium roseum strain YXFP-22015, a Plant Pathogen Isolated from Citrus.</title>
        <authorList>
            <person name="Wang Y."/>
            <person name="Zhu L."/>
        </authorList>
    </citation>
    <scope>NUCLEOTIDE SEQUENCE</scope>
    <source>
        <strain evidence="1">YXFP-22015</strain>
    </source>
</reference>
<sequence length="171" mass="19029">MAPAPSIDKEVDASSNAAEAFATQYYDALNALQPILPFYINSSSRYNFPADISINGAVLSAPVDYFNLLESQGKDVFYEIESLDTHVLNPSFQLCAPDNLPEPNHKSDKQGGRMSLLVTTLGKVKYGKGRDAPVKMFNETFVLVPNWEAQQKNPPRGIKRWLIMSQSFRAL</sequence>
<protein>
    <submittedName>
        <fullName evidence="1">Uncharacterized protein</fullName>
    </submittedName>
</protein>